<evidence type="ECO:0000256" key="2">
    <source>
        <dbReference type="ARBA" id="ARBA00022692"/>
    </source>
</evidence>
<organism evidence="8 9">
    <name type="scientific">Meganyctiphanes norvegica</name>
    <name type="common">Northern krill</name>
    <name type="synonym">Thysanopoda norvegica</name>
    <dbReference type="NCBI Taxonomy" id="48144"/>
    <lineage>
        <taxon>Eukaryota</taxon>
        <taxon>Metazoa</taxon>
        <taxon>Ecdysozoa</taxon>
        <taxon>Arthropoda</taxon>
        <taxon>Crustacea</taxon>
        <taxon>Multicrustacea</taxon>
        <taxon>Malacostraca</taxon>
        <taxon>Eumalacostraca</taxon>
        <taxon>Eucarida</taxon>
        <taxon>Euphausiacea</taxon>
        <taxon>Euphausiidae</taxon>
        <taxon>Meganyctiphanes</taxon>
    </lineage>
</organism>
<dbReference type="GO" id="GO:0008332">
    <property type="term" value="F:low voltage-gated calcium channel activity"/>
    <property type="evidence" value="ECO:0007669"/>
    <property type="project" value="TreeGrafter"/>
</dbReference>
<dbReference type="Gene3D" id="1.20.120.350">
    <property type="entry name" value="Voltage-gated potassium channels. Chain C"/>
    <property type="match status" value="1"/>
</dbReference>
<dbReference type="SUPFAM" id="SSF81324">
    <property type="entry name" value="Voltage-gated potassium channels"/>
    <property type="match status" value="1"/>
</dbReference>
<protein>
    <recommendedName>
        <fullName evidence="7">Ion transport domain-containing protein</fullName>
    </recommendedName>
</protein>
<dbReference type="InterPro" id="IPR027359">
    <property type="entry name" value="Volt_channel_dom_sf"/>
</dbReference>
<dbReference type="GO" id="GO:0001518">
    <property type="term" value="C:voltage-gated sodium channel complex"/>
    <property type="evidence" value="ECO:0007669"/>
    <property type="project" value="TreeGrafter"/>
</dbReference>
<dbReference type="GO" id="GO:0070509">
    <property type="term" value="P:calcium ion import"/>
    <property type="evidence" value="ECO:0007669"/>
    <property type="project" value="TreeGrafter"/>
</dbReference>
<evidence type="ECO:0000256" key="4">
    <source>
        <dbReference type="ARBA" id="ARBA00023136"/>
    </source>
</evidence>
<evidence type="ECO:0000256" key="1">
    <source>
        <dbReference type="ARBA" id="ARBA00004141"/>
    </source>
</evidence>
<feature type="non-terminal residue" evidence="8">
    <location>
        <position position="1"/>
    </location>
</feature>
<evidence type="ECO:0000313" key="8">
    <source>
        <dbReference type="EMBL" id="CAL4060894.1"/>
    </source>
</evidence>
<keyword evidence="6" id="KW-0732">Signal</keyword>
<evidence type="ECO:0000256" key="5">
    <source>
        <dbReference type="SAM" id="Phobius"/>
    </source>
</evidence>
<dbReference type="GO" id="GO:0005248">
    <property type="term" value="F:voltage-gated sodium channel activity"/>
    <property type="evidence" value="ECO:0007669"/>
    <property type="project" value="TreeGrafter"/>
</dbReference>
<keyword evidence="3 5" id="KW-1133">Transmembrane helix</keyword>
<dbReference type="EMBL" id="CAXKWB010000450">
    <property type="protein sequence ID" value="CAL4060894.1"/>
    <property type="molecule type" value="Genomic_DNA"/>
</dbReference>
<reference evidence="8 9" key="1">
    <citation type="submission" date="2024-05" db="EMBL/GenBank/DDBJ databases">
        <authorList>
            <person name="Wallberg A."/>
        </authorList>
    </citation>
    <scope>NUCLEOTIDE SEQUENCE [LARGE SCALE GENOMIC DNA]</scope>
</reference>
<keyword evidence="9" id="KW-1185">Reference proteome</keyword>
<dbReference type="AlphaFoldDB" id="A0AAV2PMC4"/>
<feature type="signal peptide" evidence="6">
    <location>
        <begin position="1"/>
        <end position="20"/>
    </location>
</feature>
<comment type="caution">
    <text evidence="8">The sequence shown here is derived from an EMBL/GenBank/DDBJ whole genome shotgun (WGS) entry which is preliminary data.</text>
</comment>
<dbReference type="Proteomes" id="UP001497623">
    <property type="component" value="Unassembled WGS sequence"/>
</dbReference>
<sequence length="296" mass="34114">WFERISMLVILLNCITLGMYQPCVDDYCTTTAVRFLTVMDDAIYCFFAVEMTIKLVAMGWSGKGAYMADSWNRLDFFIVAAGGSEYFLVMENMNLSAIRTIRVLRPLRAINRIPSMRILVMLLLDTLPMLGNVLLLCFFVFFIFGIVGVQLWAGLLRQRCFVDLPKNITWPEGKSSIYEGDDPERVYVCAKNNHNGMHYCKDIPPQKEDDMICNETGNFVTPDNWNGSCINWNQYYTSCLAGDKNPFQSTISFDNIGMAWVSIFLVISLEGWTDIMYYIQDAHSFWDWIYFVLLIV</sequence>
<dbReference type="PANTHER" id="PTHR10037:SF230">
    <property type="entry name" value="CA[2+]-CHANNEL PROTEIN ALPHA[[1]] SUBUNIT T, ISOFORM F"/>
    <property type="match status" value="1"/>
</dbReference>
<name>A0AAV2PMC4_MEGNR</name>
<accession>A0AAV2PMC4</accession>
<evidence type="ECO:0000313" key="9">
    <source>
        <dbReference type="Proteomes" id="UP001497623"/>
    </source>
</evidence>
<dbReference type="PANTHER" id="PTHR10037">
    <property type="entry name" value="VOLTAGE-GATED CATION CHANNEL CALCIUM AND SODIUM"/>
    <property type="match status" value="1"/>
</dbReference>
<evidence type="ECO:0000256" key="6">
    <source>
        <dbReference type="SAM" id="SignalP"/>
    </source>
</evidence>
<feature type="domain" description="Ion transport" evidence="7">
    <location>
        <begin position="1"/>
        <end position="296"/>
    </location>
</feature>
<dbReference type="GO" id="GO:0043005">
    <property type="term" value="C:neuron projection"/>
    <property type="evidence" value="ECO:0007669"/>
    <property type="project" value="TreeGrafter"/>
</dbReference>
<dbReference type="GO" id="GO:0086010">
    <property type="term" value="P:membrane depolarization during action potential"/>
    <property type="evidence" value="ECO:0007669"/>
    <property type="project" value="TreeGrafter"/>
</dbReference>
<gene>
    <name evidence="8" type="ORF">MNOR_LOCUS1649</name>
</gene>
<dbReference type="Pfam" id="PF00520">
    <property type="entry name" value="Ion_trans"/>
    <property type="match status" value="1"/>
</dbReference>
<feature type="non-terminal residue" evidence="8">
    <location>
        <position position="296"/>
    </location>
</feature>
<evidence type="ECO:0000259" key="7">
    <source>
        <dbReference type="Pfam" id="PF00520"/>
    </source>
</evidence>
<dbReference type="Gene3D" id="1.10.287.70">
    <property type="match status" value="1"/>
</dbReference>
<keyword evidence="2 5" id="KW-0812">Transmembrane</keyword>
<dbReference type="InterPro" id="IPR005821">
    <property type="entry name" value="Ion_trans_dom"/>
</dbReference>
<keyword evidence="4 5" id="KW-0472">Membrane</keyword>
<evidence type="ECO:0000256" key="3">
    <source>
        <dbReference type="ARBA" id="ARBA00022989"/>
    </source>
</evidence>
<feature type="chain" id="PRO_5043573210" description="Ion transport domain-containing protein" evidence="6">
    <location>
        <begin position="21"/>
        <end position="296"/>
    </location>
</feature>
<proteinExistence type="predicted"/>
<feature type="transmembrane region" description="Helical" evidence="5">
    <location>
        <begin position="133"/>
        <end position="156"/>
    </location>
</feature>
<comment type="subcellular location">
    <subcellularLocation>
        <location evidence="1">Membrane</location>
        <topology evidence="1">Multi-pass membrane protein</topology>
    </subcellularLocation>
</comment>
<dbReference type="InterPro" id="IPR043203">
    <property type="entry name" value="VGCC_Ca_Na"/>
</dbReference>